<gene>
    <name evidence="1" type="ORF">URODEC1_LOCUS92699</name>
</gene>
<dbReference type="Gene3D" id="2.80.10.50">
    <property type="match status" value="1"/>
</dbReference>
<accession>A0ABC9E7K9</accession>
<dbReference type="InterPro" id="IPR035992">
    <property type="entry name" value="Ricin_B-like_lectins"/>
</dbReference>
<organism evidence="1 2">
    <name type="scientific">Urochloa decumbens</name>
    <dbReference type="NCBI Taxonomy" id="240449"/>
    <lineage>
        <taxon>Eukaryota</taxon>
        <taxon>Viridiplantae</taxon>
        <taxon>Streptophyta</taxon>
        <taxon>Embryophyta</taxon>
        <taxon>Tracheophyta</taxon>
        <taxon>Spermatophyta</taxon>
        <taxon>Magnoliopsida</taxon>
        <taxon>Liliopsida</taxon>
        <taxon>Poales</taxon>
        <taxon>Poaceae</taxon>
        <taxon>PACMAD clade</taxon>
        <taxon>Panicoideae</taxon>
        <taxon>Panicodae</taxon>
        <taxon>Paniceae</taxon>
        <taxon>Melinidinae</taxon>
        <taxon>Urochloa</taxon>
    </lineage>
</organism>
<dbReference type="CDD" id="cd23431">
    <property type="entry name" value="beta-trefoil_Ricin_AtEULS3-like"/>
    <property type="match status" value="2"/>
</dbReference>
<name>A0ABC9E7K9_9POAL</name>
<dbReference type="Proteomes" id="UP001497457">
    <property type="component" value="Chromosome 36b"/>
</dbReference>
<reference evidence="1" key="1">
    <citation type="submission" date="2024-10" db="EMBL/GenBank/DDBJ databases">
        <authorList>
            <person name="Ryan C."/>
        </authorList>
    </citation>
    <scope>NUCLEOTIDE SEQUENCE [LARGE SCALE GENOMIC DNA]</scope>
</reference>
<dbReference type="EMBL" id="OZ075146">
    <property type="protein sequence ID" value="CAL5052408.1"/>
    <property type="molecule type" value="Genomic_DNA"/>
</dbReference>
<dbReference type="SUPFAM" id="SSF50370">
    <property type="entry name" value="Ricin B-like lectins"/>
    <property type="match status" value="2"/>
</dbReference>
<dbReference type="PANTHER" id="PTHR31257:SF3">
    <property type="entry name" value="RICIN B-LIKE LECTIN R40C1"/>
    <property type="match status" value="1"/>
</dbReference>
<dbReference type="AlphaFoldDB" id="A0ABC9E7K9"/>
<dbReference type="InterPro" id="IPR040249">
    <property type="entry name" value="Ricin_B-like_lectin_EULS3-like"/>
</dbReference>
<dbReference type="PANTHER" id="PTHR31257">
    <property type="entry name" value="RICIN B-LIKE LECTIN EULS3"/>
    <property type="match status" value="1"/>
</dbReference>
<keyword evidence="2" id="KW-1185">Reference proteome</keyword>
<proteinExistence type="predicted"/>
<protein>
    <submittedName>
        <fullName evidence="1">Uncharacterized protein</fullName>
    </submittedName>
</protein>
<evidence type="ECO:0000313" key="1">
    <source>
        <dbReference type="EMBL" id="CAL5052408.1"/>
    </source>
</evidence>
<sequence length="336" mass="37471">MFGFSNVFPTTTAGGGGAGVLPTFKILCKADGNSCLTVRDGGAVLAPADSSDEHQHWFKDKRFATFVKDEEGKPAFALINKATGLALQHFGGPLHPVKLVRFDQDSFDNTLMWTLSGDDGFGFIRTLNDVSLKIAAFEGDDEGHGTAVRLSDSCDGENHRWKVLPWRDEPFGAGAKHTFRIYCKADEGFSVTVRDGTVCLAPTDPLDEHQHWVKDTRYEEIIKDEDGYAAFAIINKATGDAMKKSDEAREGPVNLVPYDPHYLDESVLWSKSGDMTEDFHYIRMVDEIYLNLNICDEGHHDKHHSGVQDGTKVMLSNWCKGDNQYWRMIPWSCLLS</sequence>
<evidence type="ECO:0000313" key="2">
    <source>
        <dbReference type="Proteomes" id="UP001497457"/>
    </source>
</evidence>